<accession>A0A0L6V841</accession>
<keyword evidence="1" id="KW-0472">Membrane</keyword>
<organism evidence="2 3">
    <name type="scientific">Puccinia sorghi</name>
    <dbReference type="NCBI Taxonomy" id="27349"/>
    <lineage>
        <taxon>Eukaryota</taxon>
        <taxon>Fungi</taxon>
        <taxon>Dikarya</taxon>
        <taxon>Basidiomycota</taxon>
        <taxon>Pucciniomycotina</taxon>
        <taxon>Pucciniomycetes</taxon>
        <taxon>Pucciniales</taxon>
        <taxon>Pucciniaceae</taxon>
        <taxon>Puccinia</taxon>
    </lineage>
</organism>
<dbReference type="VEuPathDB" id="FungiDB:VP01_2276g7"/>
<evidence type="ECO:0000313" key="2">
    <source>
        <dbReference type="EMBL" id="KNZ56971.1"/>
    </source>
</evidence>
<gene>
    <name evidence="2" type="ORF">VP01_2276g7</name>
</gene>
<evidence type="ECO:0000256" key="1">
    <source>
        <dbReference type="SAM" id="Phobius"/>
    </source>
</evidence>
<proteinExistence type="predicted"/>
<sequence>MEVIFVRRLFMSVLTIFLNPCACNCLSWLSTNQFRWMRRRKKSRRCEWKKSQQLL</sequence>
<keyword evidence="3" id="KW-1185">Reference proteome</keyword>
<comment type="caution">
    <text evidence="2">The sequence shown here is derived from an EMBL/GenBank/DDBJ whole genome shotgun (WGS) entry which is preliminary data.</text>
</comment>
<protein>
    <submittedName>
        <fullName evidence="2">Putative signal peptide protein</fullName>
    </submittedName>
</protein>
<dbReference type="EMBL" id="LAVV01007143">
    <property type="protein sequence ID" value="KNZ56971.1"/>
    <property type="molecule type" value="Genomic_DNA"/>
</dbReference>
<keyword evidence="1" id="KW-0812">Transmembrane</keyword>
<dbReference type="Proteomes" id="UP000037035">
    <property type="component" value="Unassembled WGS sequence"/>
</dbReference>
<keyword evidence="1" id="KW-1133">Transmembrane helix</keyword>
<feature type="transmembrane region" description="Helical" evidence="1">
    <location>
        <begin position="12"/>
        <end position="31"/>
    </location>
</feature>
<name>A0A0L6V841_9BASI</name>
<dbReference type="AlphaFoldDB" id="A0A0L6V841"/>
<evidence type="ECO:0000313" key="3">
    <source>
        <dbReference type="Proteomes" id="UP000037035"/>
    </source>
</evidence>
<reference evidence="2 3" key="1">
    <citation type="submission" date="2015-08" db="EMBL/GenBank/DDBJ databases">
        <title>Next Generation Sequencing and Analysis of the Genome of Puccinia sorghi L Schw, the Causal Agent of Maize Common Rust.</title>
        <authorList>
            <person name="Rochi L."/>
            <person name="Burguener G."/>
            <person name="Darino M."/>
            <person name="Turjanski A."/>
            <person name="Kreff E."/>
            <person name="Dieguez M.J."/>
            <person name="Sacco F."/>
        </authorList>
    </citation>
    <scope>NUCLEOTIDE SEQUENCE [LARGE SCALE GENOMIC DNA]</scope>
    <source>
        <strain evidence="2 3">RO10H11247</strain>
    </source>
</reference>